<dbReference type="AlphaFoldDB" id="A0A553NF74"/>
<evidence type="ECO:0000313" key="1">
    <source>
        <dbReference type="EMBL" id="TRY64102.1"/>
    </source>
</evidence>
<accession>A0A553NF74</accession>
<evidence type="ECO:0008006" key="3">
    <source>
        <dbReference type="Google" id="ProtNLM"/>
    </source>
</evidence>
<comment type="caution">
    <text evidence="1">The sequence shown here is derived from an EMBL/GenBank/DDBJ whole genome shotgun (WGS) entry which is preliminary data.</text>
</comment>
<gene>
    <name evidence="1" type="ORF">TCAL_15271</name>
</gene>
<dbReference type="EMBL" id="VCGU01000458">
    <property type="protein sequence ID" value="TRY64102.1"/>
    <property type="molecule type" value="Genomic_DNA"/>
</dbReference>
<dbReference type="Proteomes" id="UP000318571">
    <property type="component" value="Chromosome 10"/>
</dbReference>
<reference evidence="1 2" key="1">
    <citation type="journal article" date="2018" name="Nat. Ecol. Evol.">
        <title>Genomic signatures of mitonuclear coevolution across populations of Tigriopus californicus.</title>
        <authorList>
            <person name="Barreto F.S."/>
            <person name="Watson E.T."/>
            <person name="Lima T.G."/>
            <person name="Willett C.S."/>
            <person name="Edmands S."/>
            <person name="Li W."/>
            <person name="Burton R.S."/>
        </authorList>
    </citation>
    <scope>NUCLEOTIDE SEQUENCE [LARGE SCALE GENOMIC DNA]</scope>
    <source>
        <strain evidence="1 2">San Diego</strain>
    </source>
</reference>
<sequence length="63" mass="7364">MYCWAKDMPLKNCSEEREAGDSFLVEVPNRRRRTLEALIENHILRGSHIMSDGWAVYANIEQI</sequence>
<organism evidence="1 2">
    <name type="scientific">Tigriopus californicus</name>
    <name type="common">Marine copepod</name>
    <dbReference type="NCBI Taxonomy" id="6832"/>
    <lineage>
        <taxon>Eukaryota</taxon>
        <taxon>Metazoa</taxon>
        <taxon>Ecdysozoa</taxon>
        <taxon>Arthropoda</taxon>
        <taxon>Crustacea</taxon>
        <taxon>Multicrustacea</taxon>
        <taxon>Hexanauplia</taxon>
        <taxon>Copepoda</taxon>
        <taxon>Harpacticoida</taxon>
        <taxon>Harpacticidae</taxon>
        <taxon>Tigriopus</taxon>
    </lineage>
</organism>
<proteinExistence type="predicted"/>
<evidence type="ECO:0000313" key="2">
    <source>
        <dbReference type="Proteomes" id="UP000318571"/>
    </source>
</evidence>
<keyword evidence="2" id="KW-1185">Reference proteome</keyword>
<feature type="non-terminal residue" evidence="1">
    <location>
        <position position="63"/>
    </location>
</feature>
<name>A0A553NF74_TIGCA</name>
<protein>
    <recommendedName>
        <fullName evidence="3">ISXO2-like transposase domain-containing protein</fullName>
    </recommendedName>
</protein>